<sequence length="199" mass="23165">MADFVRESFRWHWRSAVRQPCPLPDDYWDLCPHFTLSDAKRAVHDFELPEMVQATFYAMLLNDVVELGKVSSLLAVDLKLILESLSERESTEVIEGEGERMTTFPNFLNTKQATEYVRDNFHWSLRESSTLRSNLLPENFYGLCPNFELLMAMRFAHISHIPEMIQAIFYDMVLNEVEELGLSSRSAIDHMISDLQELK</sequence>
<comment type="caution">
    <text evidence="1">The sequence shown here is derived from an EMBL/GenBank/DDBJ whole genome shotgun (WGS) entry which is preliminary data.</text>
</comment>
<protein>
    <submittedName>
        <fullName evidence="1">Uncharacterized protein</fullName>
    </submittedName>
</protein>
<dbReference type="AlphaFoldDB" id="A0A9Q1JKY5"/>
<accession>A0A9Q1JKY5</accession>
<evidence type="ECO:0000313" key="2">
    <source>
        <dbReference type="Proteomes" id="UP001153076"/>
    </source>
</evidence>
<reference evidence="1" key="1">
    <citation type="submission" date="2022-04" db="EMBL/GenBank/DDBJ databases">
        <title>Carnegiea gigantea Genome sequencing and assembly v2.</title>
        <authorList>
            <person name="Copetti D."/>
            <person name="Sanderson M.J."/>
            <person name="Burquez A."/>
            <person name="Wojciechowski M.F."/>
        </authorList>
    </citation>
    <scope>NUCLEOTIDE SEQUENCE</scope>
    <source>
        <strain evidence="1">SGP5-SGP5p</strain>
        <tissue evidence="1">Aerial part</tissue>
    </source>
</reference>
<dbReference type="EMBL" id="JAKOGI010002113">
    <property type="protein sequence ID" value="KAJ8422898.1"/>
    <property type="molecule type" value="Genomic_DNA"/>
</dbReference>
<dbReference type="Proteomes" id="UP001153076">
    <property type="component" value="Unassembled WGS sequence"/>
</dbReference>
<gene>
    <name evidence="1" type="ORF">Cgig2_026419</name>
</gene>
<proteinExistence type="predicted"/>
<evidence type="ECO:0000313" key="1">
    <source>
        <dbReference type="EMBL" id="KAJ8422898.1"/>
    </source>
</evidence>
<organism evidence="1 2">
    <name type="scientific">Carnegiea gigantea</name>
    <dbReference type="NCBI Taxonomy" id="171969"/>
    <lineage>
        <taxon>Eukaryota</taxon>
        <taxon>Viridiplantae</taxon>
        <taxon>Streptophyta</taxon>
        <taxon>Embryophyta</taxon>
        <taxon>Tracheophyta</taxon>
        <taxon>Spermatophyta</taxon>
        <taxon>Magnoliopsida</taxon>
        <taxon>eudicotyledons</taxon>
        <taxon>Gunneridae</taxon>
        <taxon>Pentapetalae</taxon>
        <taxon>Caryophyllales</taxon>
        <taxon>Cactineae</taxon>
        <taxon>Cactaceae</taxon>
        <taxon>Cactoideae</taxon>
        <taxon>Echinocereeae</taxon>
        <taxon>Carnegiea</taxon>
    </lineage>
</organism>
<keyword evidence="2" id="KW-1185">Reference proteome</keyword>
<name>A0A9Q1JKY5_9CARY</name>